<keyword evidence="1" id="KW-1133">Transmembrane helix</keyword>
<accession>A0ABR3WK45</accession>
<dbReference type="Pfam" id="PF24803">
    <property type="entry name" value="DUF7704"/>
    <property type="match status" value="1"/>
</dbReference>
<reference evidence="3 4" key="1">
    <citation type="journal article" date="2024" name="IMA Fungus">
        <title>IMA Genome - F19 : A genome assembly and annotation guide to empower mycologists, including annotated draft genome sequences of Ceratocystis pirilliformis, Diaporthe australafricana, Fusarium ophioides, Paecilomyces lecythidis, and Sporothrix stenoceras.</title>
        <authorList>
            <person name="Aylward J."/>
            <person name="Wilson A.M."/>
            <person name="Visagie C.M."/>
            <person name="Spraker J."/>
            <person name="Barnes I."/>
            <person name="Buitendag C."/>
            <person name="Ceriani C."/>
            <person name="Del Mar Angel L."/>
            <person name="du Plessis D."/>
            <person name="Fuchs T."/>
            <person name="Gasser K."/>
            <person name="Kramer D."/>
            <person name="Li W."/>
            <person name="Munsamy K."/>
            <person name="Piso A."/>
            <person name="Price J.L."/>
            <person name="Sonnekus B."/>
            <person name="Thomas C."/>
            <person name="van der Nest A."/>
            <person name="van Dijk A."/>
            <person name="van Heerden A."/>
            <person name="van Vuuren N."/>
            <person name="Yilmaz N."/>
            <person name="Duong T.A."/>
            <person name="van der Merwe N.A."/>
            <person name="Wingfield M.J."/>
            <person name="Wingfield B.D."/>
        </authorList>
    </citation>
    <scope>NUCLEOTIDE SEQUENCE [LARGE SCALE GENOMIC DNA]</scope>
    <source>
        <strain evidence="3 4">CMW 18300</strain>
    </source>
</reference>
<protein>
    <recommendedName>
        <fullName evidence="2">DUF7704 domain-containing protein</fullName>
    </recommendedName>
</protein>
<dbReference type="PANTHER" id="PTHR37019:SF1">
    <property type="entry name" value="EXPERA DOMAIN-CONTAINING PROTEIN"/>
    <property type="match status" value="1"/>
</dbReference>
<proteinExistence type="predicted"/>
<name>A0ABR3WK45_9PEZI</name>
<sequence length="224" mass="23999">MAPQHQQQLAGPSQFPIAYRLFFLYIEPVSALVGAFYAHLRQRDYLLLTHAASAPPLLLQVAGAAPAVPTGTSIVLSQLANLYLLFALNEALVLRSTPDPRVWRAVLFGLLVADLGHLWTVRPLGLGVYLPWNFARWNAIDWGNIPFVYLGASMRAAFLAGVGLGDVGNKAVSAMIGTGAGGTKLEENITDSRWKINDGLANLFVNAAGHMLPSSKTPSGKPVA</sequence>
<feature type="domain" description="DUF7704" evidence="2">
    <location>
        <begin position="13"/>
        <end position="162"/>
    </location>
</feature>
<evidence type="ECO:0000313" key="3">
    <source>
        <dbReference type="EMBL" id="KAL1863872.1"/>
    </source>
</evidence>
<evidence type="ECO:0000313" key="4">
    <source>
        <dbReference type="Proteomes" id="UP001583177"/>
    </source>
</evidence>
<dbReference type="InterPro" id="IPR056121">
    <property type="entry name" value="DUF7704"/>
</dbReference>
<keyword evidence="1" id="KW-0472">Membrane</keyword>
<evidence type="ECO:0000259" key="2">
    <source>
        <dbReference type="Pfam" id="PF24803"/>
    </source>
</evidence>
<dbReference type="EMBL" id="JAWRVE010000073">
    <property type="protein sequence ID" value="KAL1863872.1"/>
    <property type="molecule type" value="Genomic_DNA"/>
</dbReference>
<evidence type="ECO:0000256" key="1">
    <source>
        <dbReference type="SAM" id="Phobius"/>
    </source>
</evidence>
<comment type="caution">
    <text evidence="3">The sequence shown here is derived from an EMBL/GenBank/DDBJ whole genome shotgun (WGS) entry which is preliminary data.</text>
</comment>
<gene>
    <name evidence="3" type="ORF">Daus18300_008021</name>
</gene>
<keyword evidence="1" id="KW-0812">Transmembrane</keyword>
<dbReference type="PANTHER" id="PTHR37019">
    <property type="entry name" value="CHROMOSOME 1, WHOLE GENOME SHOTGUN SEQUENCE"/>
    <property type="match status" value="1"/>
</dbReference>
<organism evidence="3 4">
    <name type="scientific">Diaporthe australafricana</name>
    <dbReference type="NCBI Taxonomy" id="127596"/>
    <lineage>
        <taxon>Eukaryota</taxon>
        <taxon>Fungi</taxon>
        <taxon>Dikarya</taxon>
        <taxon>Ascomycota</taxon>
        <taxon>Pezizomycotina</taxon>
        <taxon>Sordariomycetes</taxon>
        <taxon>Sordariomycetidae</taxon>
        <taxon>Diaporthales</taxon>
        <taxon>Diaporthaceae</taxon>
        <taxon>Diaporthe</taxon>
    </lineage>
</organism>
<feature type="transmembrane region" description="Helical" evidence="1">
    <location>
        <begin position="17"/>
        <end position="38"/>
    </location>
</feature>
<keyword evidence="4" id="KW-1185">Reference proteome</keyword>
<dbReference type="Proteomes" id="UP001583177">
    <property type="component" value="Unassembled WGS sequence"/>
</dbReference>